<feature type="chain" id="PRO_5045773185" evidence="2">
    <location>
        <begin position="21"/>
        <end position="319"/>
    </location>
</feature>
<comment type="caution">
    <text evidence="3">The sequence shown here is derived from an EMBL/GenBank/DDBJ whole genome shotgun (WGS) entry which is preliminary data.</text>
</comment>
<dbReference type="InterPro" id="IPR021428">
    <property type="entry name" value="DUF3078"/>
</dbReference>
<accession>A0ABW5ZT20</accession>
<proteinExistence type="predicted"/>
<dbReference type="RefSeq" id="WP_194508666.1">
    <property type="nucleotide sequence ID" value="NZ_JADILU010000005.1"/>
</dbReference>
<evidence type="ECO:0000313" key="4">
    <source>
        <dbReference type="Proteomes" id="UP001597548"/>
    </source>
</evidence>
<feature type="signal peptide" evidence="2">
    <location>
        <begin position="1"/>
        <end position="20"/>
    </location>
</feature>
<reference evidence="4" key="1">
    <citation type="journal article" date="2019" name="Int. J. Syst. Evol. Microbiol.">
        <title>The Global Catalogue of Microorganisms (GCM) 10K type strain sequencing project: providing services to taxonomists for standard genome sequencing and annotation.</title>
        <authorList>
            <consortium name="The Broad Institute Genomics Platform"/>
            <consortium name="The Broad Institute Genome Sequencing Center for Infectious Disease"/>
            <person name="Wu L."/>
            <person name="Ma J."/>
        </authorList>
    </citation>
    <scope>NUCLEOTIDE SEQUENCE [LARGE SCALE GENOMIC DNA]</scope>
    <source>
        <strain evidence="4">KCTC 32514</strain>
    </source>
</reference>
<dbReference type="Proteomes" id="UP001597548">
    <property type="component" value="Unassembled WGS sequence"/>
</dbReference>
<dbReference type="EMBL" id="JBHUOS010000002">
    <property type="protein sequence ID" value="MFD2915183.1"/>
    <property type="molecule type" value="Genomic_DNA"/>
</dbReference>
<evidence type="ECO:0000256" key="2">
    <source>
        <dbReference type="SAM" id="SignalP"/>
    </source>
</evidence>
<protein>
    <submittedName>
        <fullName evidence="3">DUF3078 domain-containing protein</fullName>
    </submittedName>
</protein>
<gene>
    <name evidence="3" type="ORF">ACFS29_06000</name>
</gene>
<evidence type="ECO:0000313" key="3">
    <source>
        <dbReference type="EMBL" id="MFD2915183.1"/>
    </source>
</evidence>
<keyword evidence="1" id="KW-0175">Coiled coil</keyword>
<keyword evidence="4" id="KW-1185">Reference proteome</keyword>
<organism evidence="3 4">
    <name type="scientific">Psychroserpens luteus</name>
    <dbReference type="NCBI Taxonomy" id="1434066"/>
    <lineage>
        <taxon>Bacteria</taxon>
        <taxon>Pseudomonadati</taxon>
        <taxon>Bacteroidota</taxon>
        <taxon>Flavobacteriia</taxon>
        <taxon>Flavobacteriales</taxon>
        <taxon>Flavobacteriaceae</taxon>
        <taxon>Psychroserpens</taxon>
    </lineage>
</organism>
<feature type="coiled-coil region" evidence="1">
    <location>
        <begin position="23"/>
        <end position="50"/>
    </location>
</feature>
<sequence length="319" mass="35274">MTKKLLLTSALMLSIAFGFSQTKEELHAQKAEKQSIADAAQAEANALQAQIDALPGWRVGAFGVIGGSLSNFNNWYSQGVPNNSSGNIGISVNGFANLIEDKFFWRNSLTTNLSWVKLDNKDTDFDSDKFEPTTDVFNISSLYGRKLSEKLAASTLLEYRTTILDNFNDPGYLDIGVGVTWTPIENLIVVIHPLNYNFVFAKNDAVFESSLGAKIMADYTRQIGKVGFKSNLSMFQSYKSGDLSNATWTNSFSYTLWKGIGVGFDFALRSNKQEALNYGLDQYAIALADNPGLTDAVPTFDNVDNDLQTYYTLGLTYKF</sequence>
<dbReference type="Pfam" id="PF11276">
    <property type="entry name" value="DUF3078"/>
    <property type="match status" value="1"/>
</dbReference>
<keyword evidence="2" id="KW-0732">Signal</keyword>
<name>A0ABW5ZT20_9FLAO</name>
<evidence type="ECO:0000256" key="1">
    <source>
        <dbReference type="SAM" id="Coils"/>
    </source>
</evidence>